<feature type="region of interest" description="Disordered" evidence="6">
    <location>
        <begin position="552"/>
        <end position="571"/>
    </location>
</feature>
<feature type="compositionally biased region" description="Low complexity" evidence="6">
    <location>
        <begin position="16"/>
        <end position="29"/>
    </location>
</feature>
<organism evidence="9 10">
    <name type="scientific">Cytospora mali</name>
    <name type="common">Apple Valsa canker fungus</name>
    <name type="synonym">Valsa mali</name>
    <dbReference type="NCBI Taxonomy" id="578113"/>
    <lineage>
        <taxon>Eukaryota</taxon>
        <taxon>Fungi</taxon>
        <taxon>Dikarya</taxon>
        <taxon>Ascomycota</taxon>
        <taxon>Pezizomycotina</taxon>
        <taxon>Sordariomycetes</taxon>
        <taxon>Sordariomycetidae</taxon>
        <taxon>Diaporthales</taxon>
        <taxon>Cytosporaceae</taxon>
        <taxon>Cytospora</taxon>
    </lineage>
</organism>
<dbReference type="GO" id="GO:0046873">
    <property type="term" value="F:metal ion transmembrane transporter activity"/>
    <property type="evidence" value="ECO:0007669"/>
    <property type="project" value="InterPro"/>
</dbReference>
<feature type="region of interest" description="Disordered" evidence="6">
    <location>
        <begin position="1"/>
        <end position="30"/>
    </location>
</feature>
<keyword evidence="3 7" id="KW-0812">Transmembrane</keyword>
<protein>
    <submittedName>
        <fullName evidence="9">Protein SERAC1</fullName>
    </submittedName>
</protein>
<comment type="subcellular location">
    <subcellularLocation>
        <location evidence="1">Membrane</location>
        <topology evidence="1">Multi-pass membrane protein</topology>
    </subcellularLocation>
</comment>
<dbReference type="PANTHER" id="PTHR47685:SF1">
    <property type="entry name" value="MAGNESIUM TRANSPORT PROTEIN CORA"/>
    <property type="match status" value="1"/>
</dbReference>
<dbReference type="PANTHER" id="PTHR47685">
    <property type="entry name" value="MAGNESIUM TRANSPORT PROTEIN CORA"/>
    <property type="match status" value="1"/>
</dbReference>
<dbReference type="SUPFAM" id="SSF144083">
    <property type="entry name" value="Magnesium transport protein CorA, transmembrane region"/>
    <property type="match status" value="1"/>
</dbReference>
<evidence type="ECO:0000313" key="9">
    <source>
        <dbReference type="EMBL" id="KUI72968.1"/>
    </source>
</evidence>
<dbReference type="GO" id="GO:0016020">
    <property type="term" value="C:membrane"/>
    <property type="evidence" value="ECO:0007669"/>
    <property type="project" value="UniProtKB-SubCell"/>
</dbReference>
<dbReference type="AlphaFoldDB" id="A0A194WA74"/>
<dbReference type="Gene3D" id="1.20.58.340">
    <property type="entry name" value="Magnesium transport protein CorA, transmembrane region"/>
    <property type="match status" value="1"/>
</dbReference>
<name>A0A194WA74_CYTMA</name>
<evidence type="ECO:0000256" key="6">
    <source>
        <dbReference type="SAM" id="MobiDB-lite"/>
    </source>
</evidence>
<dbReference type="Pfam" id="PF05057">
    <property type="entry name" value="DUF676"/>
    <property type="match status" value="1"/>
</dbReference>
<evidence type="ECO:0000256" key="3">
    <source>
        <dbReference type="ARBA" id="ARBA00022692"/>
    </source>
</evidence>
<dbReference type="InterPro" id="IPR002523">
    <property type="entry name" value="MgTranspt_CorA/ZnTranspt_ZntB"/>
</dbReference>
<evidence type="ECO:0000256" key="5">
    <source>
        <dbReference type="ARBA" id="ARBA00023136"/>
    </source>
</evidence>
<feature type="compositionally biased region" description="Polar residues" evidence="6">
    <location>
        <begin position="410"/>
        <end position="425"/>
    </location>
</feature>
<feature type="transmembrane region" description="Helical" evidence="7">
    <location>
        <begin position="994"/>
        <end position="1016"/>
    </location>
</feature>
<feature type="transmembrane region" description="Helical" evidence="7">
    <location>
        <begin position="1028"/>
        <end position="1054"/>
    </location>
</feature>
<dbReference type="InterPro" id="IPR050829">
    <property type="entry name" value="CorA_MIT"/>
</dbReference>
<dbReference type="EMBL" id="CM003106">
    <property type="protein sequence ID" value="KUI72968.1"/>
    <property type="molecule type" value="Genomic_DNA"/>
</dbReference>
<dbReference type="Pfam" id="PF01544">
    <property type="entry name" value="CorA"/>
    <property type="match status" value="1"/>
</dbReference>
<dbReference type="InterPro" id="IPR007751">
    <property type="entry name" value="DUF676_lipase-like"/>
</dbReference>
<dbReference type="Gene3D" id="3.40.50.1820">
    <property type="entry name" value="alpha/beta hydrolase"/>
    <property type="match status" value="1"/>
</dbReference>
<reference evidence="9" key="1">
    <citation type="submission" date="2014-12" db="EMBL/GenBank/DDBJ databases">
        <title>Genome Sequence of Valsa Canker Pathogens Uncovers a Specific Adaption of Colonization on Woody Bark.</title>
        <authorList>
            <person name="Yin Z."/>
            <person name="Liu H."/>
            <person name="Gao X."/>
            <person name="Li Z."/>
            <person name="Song N."/>
            <person name="Ke X."/>
            <person name="Dai Q."/>
            <person name="Wu Y."/>
            <person name="Sun Y."/>
            <person name="Xu J.-R."/>
            <person name="Kang Z.K."/>
            <person name="Wang L."/>
            <person name="Huang L."/>
        </authorList>
    </citation>
    <scope>NUCLEOTIDE SEQUENCE [LARGE SCALE GENOMIC DNA]</scope>
    <source>
        <strain evidence="9">03-8</strain>
    </source>
</reference>
<gene>
    <name evidence="9" type="ORF">VM1G_08276</name>
</gene>
<dbReference type="OrthoDB" id="361039at2759"/>
<keyword evidence="10" id="KW-1185">Reference proteome</keyword>
<proteinExistence type="inferred from homology"/>
<evidence type="ECO:0000256" key="2">
    <source>
        <dbReference type="ARBA" id="ARBA00007920"/>
    </source>
</evidence>
<sequence length="1165" mass="132937">MDDPSHAFEPTPPPLAATTTSNSEMSSSTGINIRRSPAFVARDPAAGGRYATSVDVVLVPCPGADPHDTWTRDRLPSDVFESTFDWDELQIKVGIKRAPRLHPDMFYHNDKWPSWTQSGIRNEVEFARVLTYDHGDISADTTIKELAENLLKVLRENRSRRPLFLICHSLGGLVVKMALTEARHQPDFQEILKDCYGVTFFATPHRGSPYLSQSQTAERMRQLLGLTKPLPTSIVAELRPDHDLLLKIDAEFRTISSEVHIWSLYETGTVQLSEDSVYGSTDAQIKVPLTSIRSAILGLRRERIYPLQNSHANCASFGMKNLRTMRMYLKDLGGVVRKVDTSWKKNSTSTSLQLEQNIWIQVHAFYGNSGPQSSAALRVYSTEITLENFLTEFNFDHRQNRHADPRTAQGGATRNECFQTGTSTGRGDRHTEQHWTVPSTESMMAAASHQRTSRCGHLRDRSSITGLLNSRRPSWPSSQQVDNSTRPFVWIHQCLNNPAWVMKTFETLSIKEKADFSQLLDSKHWQSKQEGRRHSQPHAWFLKPSCDFVPLDARPSEQTPSKSHLPNGESGSGGSLNGCIYLYMPFLHFDTYKAIIKRRRLITKRLSHGLKKPIPVDVIRETSRELKTIWEYLDHDPPINIRRTLDQFQHPSLFNTKARDDDQVLYKMTKERFETFGIVDRTILPSGSNDLASDDEDAIESWTNDLDEMTLDKSQSIEYDEEEESDILNGNILMVDQLWLWAIDMGHVVTCFPKREEEPMDGPLFNEADLHNSILNELHGDVSTPCSNALDLAALTVLHTVTVLLGRSSNPDLEVFRLFEEAISLLTERMTRLLNVLEASSWDGGYGFGGDLTDVKIPIHEKHRLENARARLENRTNTSTLLALRNIEDELSIMRRLFSEQEQQIKNMLHIYESIRESKRADLTTTPIIGESYLQEALTAVQSYQDRTDDMIIRTRKVLLDFDRLLDLLERRAQGEEGRLSRHHADLGAAQNRIVLIFTVFTVIFLPLSFFTSLFGMNTQEWSGGNNLSLKTIGLIVLPSSAFLIVCAIAGAWIASGSTGFPSMDRYTRMPMQWCKKTINLVMYGDSKPRTNSARRRLLRKAETPEQRRRKERMKRDVLMLDFWDSRRLQREYDNRIPLGNRKSVRIAMAKSISMKEDRKGQRLS</sequence>
<keyword evidence="5 7" id="KW-0472">Membrane</keyword>
<evidence type="ECO:0000256" key="1">
    <source>
        <dbReference type="ARBA" id="ARBA00004141"/>
    </source>
</evidence>
<evidence type="ECO:0000256" key="7">
    <source>
        <dbReference type="SAM" id="Phobius"/>
    </source>
</evidence>
<comment type="similarity">
    <text evidence="2">Belongs to the putative lipase ROG1 family.</text>
</comment>
<keyword evidence="4 7" id="KW-1133">Transmembrane helix</keyword>
<evidence type="ECO:0000313" key="10">
    <source>
        <dbReference type="Proteomes" id="UP000078559"/>
    </source>
</evidence>
<feature type="region of interest" description="Disordered" evidence="6">
    <location>
        <begin position="402"/>
        <end position="432"/>
    </location>
</feature>
<dbReference type="Proteomes" id="UP000078559">
    <property type="component" value="Chromosome 9"/>
</dbReference>
<feature type="domain" description="DUF676" evidence="8">
    <location>
        <begin position="142"/>
        <end position="214"/>
    </location>
</feature>
<dbReference type="InterPro" id="IPR029058">
    <property type="entry name" value="AB_hydrolase_fold"/>
</dbReference>
<evidence type="ECO:0000259" key="8">
    <source>
        <dbReference type="Pfam" id="PF05057"/>
    </source>
</evidence>
<accession>A0A194WA74</accession>
<dbReference type="SUPFAM" id="SSF53474">
    <property type="entry name" value="alpha/beta-Hydrolases"/>
    <property type="match status" value="1"/>
</dbReference>
<dbReference type="InterPro" id="IPR045863">
    <property type="entry name" value="CorA_TM1_TM2"/>
</dbReference>
<evidence type="ECO:0000256" key="4">
    <source>
        <dbReference type="ARBA" id="ARBA00022989"/>
    </source>
</evidence>